<comment type="caution">
    <text evidence="2">The sequence shown here is derived from an EMBL/GenBank/DDBJ whole genome shotgun (WGS) entry which is preliminary data.</text>
</comment>
<dbReference type="AlphaFoldDB" id="A0A9P6NCN2"/>
<evidence type="ECO:0000256" key="1">
    <source>
        <dbReference type="SAM" id="MobiDB-lite"/>
    </source>
</evidence>
<evidence type="ECO:0000313" key="2">
    <source>
        <dbReference type="EMBL" id="KAG0141588.1"/>
    </source>
</evidence>
<dbReference type="GO" id="GO:0006355">
    <property type="term" value="P:regulation of DNA-templated transcription"/>
    <property type="evidence" value="ECO:0007669"/>
    <property type="project" value="InterPro"/>
</dbReference>
<accession>A0A9P6NCN2</accession>
<keyword evidence="3" id="KW-1185">Reference proteome</keyword>
<gene>
    <name evidence="2" type="ORF">CROQUDRAFT_685119</name>
</gene>
<dbReference type="Pfam" id="PF07818">
    <property type="entry name" value="HCNGP"/>
    <property type="match status" value="1"/>
</dbReference>
<feature type="region of interest" description="Disordered" evidence="1">
    <location>
        <begin position="161"/>
        <end position="239"/>
    </location>
</feature>
<proteinExistence type="predicted"/>
<feature type="compositionally biased region" description="Basic residues" evidence="1">
    <location>
        <begin position="230"/>
        <end position="239"/>
    </location>
</feature>
<dbReference type="Proteomes" id="UP000886653">
    <property type="component" value="Unassembled WGS sequence"/>
</dbReference>
<protein>
    <recommendedName>
        <fullName evidence="4">HCNGP-like protein</fullName>
    </recommendedName>
</protein>
<dbReference type="EMBL" id="MU167380">
    <property type="protein sequence ID" value="KAG0141588.1"/>
    <property type="molecule type" value="Genomic_DNA"/>
</dbReference>
<dbReference type="PANTHER" id="PTHR13464:SF0">
    <property type="entry name" value="SAP30-BINDING PROTEIN"/>
    <property type="match status" value="1"/>
</dbReference>
<feature type="non-terminal residue" evidence="2">
    <location>
        <position position="1"/>
    </location>
</feature>
<dbReference type="InterPro" id="IPR012479">
    <property type="entry name" value="SAP30BP"/>
</dbReference>
<name>A0A9P6NCN2_9BASI</name>
<evidence type="ECO:0008006" key="4">
    <source>
        <dbReference type="Google" id="ProtNLM"/>
    </source>
</evidence>
<sequence length="239" mass="27022">DSLVSYAASDGSGSDHDALPGSSEPQSISEIRLQPSVPPTLAGHCPETREGVNSTDTSDLVNTAGPSSIIAPRESHEQLLEIDSTLVNKLEKFKALREQGIYFNDNLVKNKSYRNPHIYTKLVQFVDVEETGTNFPPEIWNPLGFPPDAYADVLRENQQRAADARQLAKTQSKRTEIQFEKSSSIRKMGRSQDNGNKAGLDYSHDREKGQRDRERERNRDQERERDCRRGGSRSPRRRR</sequence>
<dbReference type="PANTHER" id="PTHR13464">
    <property type="entry name" value="TRANSCRIPTIONAL REGULATOR PROTEIN HCNGP"/>
    <property type="match status" value="1"/>
</dbReference>
<evidence type="ECO:0000313" key="3">
    <source>
        <dbReference type="Proteomes" id="UP000886653"/>
    </source>
</evidence>
<dbReference type="GO" id="GO:0005634">
    <property type="term" value="C:nucleus"/>
    <property type="evidence" value="ECO:0007669"/>
    <property type="project" value="TreeGrafter"/>
</dbReference>
<reference evidence="2" key="1">
    <citation type="submission" date="2013-11" db="EMBL/GenBank/DDBJ databases">
        <title>Genome sequence of the fusiform rust pathogen reveals effectors for host alternation and coevolution with pine.</title>
        <authorList>
            <consortium name="DOE Joint Genome Institute"/>
            <person name="Smith K."/>
            <person name="Pendleton A."/>
            <person name="Kubisiak T."/>
            <person name="Anderson C."/>
            <person name="Salamov A."/>
            <person name="Aerts A."/>
            <person name="Riley R."/>
            <person name="Clum A."/>
            <person name="Lindquist E."/>
            <person name="Ence D."/>
            <person name="Campbell M."/>
            <person name="Kronenberg Z."/>
            <person name="Feau N."/>
            <person name="Dhillon B."/>
            <person name="Hamelin R."/>
            <person name="Burleigh J."/>
            <person name="Smith J."/>
            <person name="Yandell M."/>
            <person name="Nelson C."/>
            <person name="Grigoriev I."/>
            <person name="Davis J."/>
        </authorList>
    </citation>
    <scope>NUCLEOTIDE SEQUENCE</scope>
    <source>
        <strain evidence="2">G11</strain>
    </source>
</reference>
<feature type="region of interest" description="Disordered" evidence="1">
    <location>
        <begin position="1"/>
        <end position="59"/>
    </location>
</feature>
<feature type="compositionally biased region" description="Basic and acidic residues" evidence="1">
    <location>
        <begin position="202"/>
        <end position="229"/>
    </location>
</feature>
<dbReference type="OrthoDB" id="1714508at2759"/>
<organism evidence="2 3">
    <name type="scientific">Cronartium quercuum f. sp. fusiforme G11</name>
    <dbReference type="NCBI Taxonomy" id="708437"/>
    <lineage>
        <taxon>Eukaryota</taxon>
        <taxon>Fungi</taxon>
        <taxon>Dikarya</taxon>
        <taxon>Basidiomycota</taxon>
        <taxon>Pucciniomycotina</taxon>
        <taxon>Pucciniomycetes</taxon>
        <taxon>Pucciniales</taxon>
        <taxon>Coleosporiaceae</taxon>
        <taxon>Cronartium</taxon>
    </lineage>
</organism>